<name>A0A6V8HBZ8_TALPI</name>
<accession>A0A6V8HBZ8</accession>
<evidence type="ECO:0000259" key="2">
    <source>
        <dbReference type="PROSITE" id="PS50132"/>
    </source>
</evidence>
<feature type="domain" description="RGS" evidence="2">
    <location>
        <begin position="71"/>
        <end position="189"/>
    </location>
</feature>
<dbReference type="SMART" id="SM00315">
    <property type="entry name" value="RGS"/>
    <property type="match status" value="1"/>
</dbReference>
<dbReference type="PROSITE" id="PS50132">
    <property type="entry name" value="RGS"/>
    <property type="match status" value="1"/>
</dbReference>
<feature type="region of interest" description="Disordered" evidence="1">
    <location>
        <begin position="245"/>
        <end position="322"/>
    </location>
</feature>
<dbReference type="PANTHER" id="PTHR10845">
    <property type="entry name" value="REGULATOR OF G PROTEIN SIGNALING"/>
    <property type="match status" value="1"/>
</dbReference>
<dbReference type="CDD" id="cd07440">
    <property type="entry name" value="RGS"/>
    <property type="match status" value="1"/>
</dbReference>
<dbReference type="PANTHER" id="PTHR10845:SF267">
    <property type="entry name" value="REGULATOR OF G PROTEIN SIGNALING DOMAIN PROTEIN (AFU_ORTHOLOGUE AFUA_6G06860)"/>
    <property type="match status" value="1"/>
</dbReference>
<dbReference type="InterPro" id="IPR044926">
    <property type="entry name" value="RGS_subdomain_2"/>
</dbReference>
<dbReference type="AlphaFoldDB" id="A0A6V8HBZ8"/>
<sequence>MPHSLRTLTPDPTSKFSSSTISFDFNSIKARAMGSRPLSLHIPAGNFPPARPTLDEVLNNTAPYPYTLSAFMAYLSQNHCLETLEFTMEAKRYQESYRSVARMLGQSMVPPDAPQTQQLIMLWRRLISAYIAPGAPREINLSSAARDPLLANAHAVMAPPPELLDPAVRIMHDLMEESIFIQFVNSQTFGPQLPSGMESPYVEDRPHRLRRATSRSHRSGSRDDSTYHRVSSSARVAALVKTGSHLSGYSSSGDSGSPVFTDDSLSSSPSAMDPMTPPTTPPGSEHNYSPRNRSDTTWKKMGAKLGFKKRPGSSSRDGRWEE</sequence>
<proteinExistence type="predicted"/>
<feature type="compositionally biased region" description="Low complexity" evidence="1">
    <location>
        <begin position="245"/>
        <end position="257"/>
    </location>
</feature>
<evidence type="ECO:0000256" key="1">
    <source>
        <dbReference type="SAM" id="MobiDB-lite"/>
    </source>
</evidence>
<feature type="region of interest" description="Disordered" evidence="1">
    <location>
        <begin position="192"/>
        <end position="231"/>
    </location>
</feature>
<dbReference type="Gene3D" id="1.10.167.10">
    <property type="entry name" value="Regulator of G-protein Signalling 4, domain 2"/>
    <property type="match status" value="1"/>
</dbReference>
<dbReference type="SUPFAM" id="SSF48097">
    <property type="entry name" value="Regulator of G-protein signaling, RGS"/>
    <property type="match status" value="1"/>
</dbReference>
<reference evidence="4" key="1">
    <citation type="journal article" date="2015" name="Genome Announc.">
        <title>Draft genome sequence of Talaromyces cellulolyticus strain Y-94, a source of lignocellulosic biomass-degrading enzymes.</title>
        <authorList>
            <person name="Fujii T."/>
            <person name="Koike H."/>
            <person name="Sawayama S."/>
            <person name="Yano S."/>
            <person name="Inoue H."/>
        </authorList>
    </citation>
    <scope>NUCLEOTIDE SEQUENCE [LARGE SCALE GENOMIC DNA]</scope>
    <source>
        <strain evidence="4">Y-94</strain>
    </source>
</reference>
<comment type="caution">
    <text evidence="3">The sequence shown here is derived from an EMBL/GenBank/DDBJ whole genome shotgun (WGS) entry which is preliminary data.</text>
</comment>
<dbReference type="Proteomes" id="UP000053095">
    <property type="component" value="Unassembled WGS sequence"/>
</dbReference>
<keyword evidence="4" id="KW-1185">Reference proteome</keyword>
<dbReference type="InterPro" id="IPR016137">
    <property type="entry name" value="RGS"/>
</dbReference>
<evidence type="ECO:0000313" key="3">
    <source>
        <dbReference type="EMBL" id="GAM38968.1"/>
    </source>
</evidence>
<dbReference type="EMBL" id="DF933830">
    <property type="protein sequence ID" value="GAM38968.1"/>
    <property type="molecule type" value="Genomic_DNA"/>
</dbReference>
<dbReference type="Pfam" id="PF00615">
    <property type="entry name" value="RGS"/>
    <property type="match status" value="1"/>
</dbReference>
<gene>
    <name evidence="3" type="ORF">TCE0_034r10125</name>
</gene>
<dbReference type="InterPro" id="IPR036305">
    <property type="entry name" value="RGS_sf"/>
</dbReference>
<organism evidence="3 4">
    <name type="scientific">Talaromyces pinophilus</name>
    <name type="common">Penicillium pinophilum</name>
    <dbReference type="NCBI Taxonomy" id="128442"/>
    <lineage>
        <taxon>Eukaryota</taxon>
        <taxon>Fungi</taxon>
        <taxon>Dikarya</taxon>
        <taxon>Ascomycota</taxon>
        <taxon>Pezizomycotina</taxon>
        <taxon>Eurotiomycetes</taxon>
        <taxon>Eurotiomycetidae</taxon>
        <taxon>Eurotiales</taxon>
        <taxon>Trichocomaceae</taxon>
        <taxon>Talaromyces</taxon>
        <taxon>Talaromyces sect. Talaromyces</taxon>
    </lineage>
</organism>
<feature type="compositionally biased region" description="Basic residues" evidence="1">
    <location>
        <begin position="207"/>
        <end position="219"/>
    </location>
</feature>
<evidence type="ECO:0000313" key="4">
    <source>
        <dbReference type="Proteomes" id="UP000053095"/>
    </source>
</evidence>
<protein>
    <submittedName>
        <fullName evidence="3">Regulator of G protein signaling domain protein</fullName>
    </submittedName>
</protein>